<dbReference type="AlphaFoldDB" id="A0A1I5I957"/>
<protein>
    <submittedName>
        <fullName evidence="2">Uncharacterized protein</fullName>
    </submittedName>
</protein>
<gene>
    <name evidence="2" type="ORF">SAMN04489713_107206</name>
</gene>
<keyword evidence="1" id="KW-0812">Transmembrane</keyword>
<dbReference type="STRING" id="1993.SAMN04489713_107206"/>
<feature type="transmembrane region" description="Helical" evidence="1">
    <location>
        <begin position="41"/>
        <end position="59"/>
    </location>
</feature>
<evidence type="ECO:0000313" key="3">
    <source>
        <dbReference type="Proteomes" id="UP000183413"/>
    </source>
</evidence>
<dbReference type="RefSeq" id="WP_075021979.1">
    <property type="nucleotide sequence ID" value="NZ_FOVH01000007.1"/>
</dbReference>
<keyword evidence="3" id="KW-1185">Reference proteome</keyword>
<name>A0A1I5I957_9ACTN</name>
<dbReference type="InParanoid" id="A0A1I5I957"/>
<evidence type="ECO:0000256" key="1">
    <source>
        <dbReference type="SAM" id="Phobius"/>
    </source>
</evidence>
<evidence type="ECO:0000313" key="2">
    <source>
        <dbReference type="EMBL" id="SFO57153.1"/>
    </source>
</evidence>
<proteinExistence type="predicted"/>
<reference evidence="2 3" key="1">
    <citation type="submission" date="2016-10" db="EMBL/GenBank/DDBJ databases">
        <authorList>
            <person name="de Groot N.N."/>
        </authorList>
    </citation>
    <scope>NUCLEOTIDE SEQUENCE [LARGE SCALE GENOMIC DNA]</scope>
    <source>
        <strain evidence="2 3">DSM 43067</strain>
    </source>
</reference>
<dbReference type="EMBL" id="FOVH01000007">
    <property type="protein sequence ID" value="SFO57153.1"/>
    <property type="molecule type" value="Genomic_DNA"/>
</dbReference>
<organism evidence="2 3">
    <name type="scientific">Actinomadura madurae</name>
    <dbReference type="NCBI Taxonomy" id="1993"/>
    <lineage>
        <taxon>Bacteria</taxon>
        <taxon>Bacillati</taxon>
        <taxon>Actinomycetota</taxon>
        <taxon>Actinomycetes</taxon>
        <taxon>Streptosporangiales</taxon>
        <taxon>Thermomonosporaceae</taxon>
        <taxon>Actinomadura</taxon>
    </lineage>
</organism>
<sequence length="341" mass="35597">MPYSLEDLTEVMETRSAGGRPSPDLLPHVRRRIRRGNRRRAAGGAAGTALAVAAAFGAVQQFGQASGDGAPPAMTGVADAAFPTSPPREGLDPLQELGFRMAGAKAGVRFTPTGPVSMITFRCSGRFRVYQVRNGTLSSVGCEGSNSGGGYLRTTSGRPVAFSVAILPFAAPQPSSVAELERYLAAHEPFPATWSVRIYSGACATSSCPFHKAVQGGDAEQPSVQGLRRIAWANHIADGRPRTIAFTPSGGTVRFRVTCVDGAAVAVVRGAGRPKIVECERAESVGVVWDGTGEPGERNRLTVAVLPAEAGTVTKGDDASLVAKMKGVTPAGKWGFGVYER</sequence>
<accession>A0A1I5I957</accession>
<dbReference type="Proteomes" id="UP000183413">
    <property type="component" value="Unassembled WGS sequence"/>
</dbReference>
<keyword evidence="1" id="KW-0472">Membrane</keyword>
<keyword evidence="1" id="KW-1133">Transmembrane helix</keyword>